<evidence type="ECO:0000313" key="1">
    <source>
        <dbReference type="EMBL" id="JAH73127.1"/>
    </source>
</evidence>
<protein>
    <submittedName>
        <fullName evidence="1">Uncharacterized protein</fullName>
    </submittedName>
</protein>
<dbReference type="EMBL" id="GBXM01035450">
    <property type="protein sequence ID" value="JAH73127.1"/>
    <property type="molecule type" value="Transcribed_RNA"/>
</dbReference>
<sequence>MPLETKIPMCLGSTEVKVFNLYFYNFYLTFIHPG</sequence>
<reference evidence="1" key="1">
    <citation type="submission" date="2014-11" db="EMBL/GenBank/DDBJ databases">
        <authorList>
            <person name="Amaro Gonzalez C."/>
        </authorList>
    </citation>
    <scope>NUCLEOTIDE SEQUENCE</scope>
</reference>
<name>A0A0E9V505_ANGAN</name>
<reference evidence="1" key="2">
    <citation type="journal article" date="2015" name="Fish Shellfish Immunol.">
        <title>Early steps in the European eel (Anguilla anguilla)-Vibrio vulnificus interaction in the gills: Role of the RtxA13 toxin.</title>
        <authorList>
            <person name="Callol A."/>
            <person name="Pajuelo D."/>
            <person name="Ebbesson L."/>
            <person name="Teles M."/>
            <person name="MacKenzie S."/>
            <person name="Amaro C."/>
        </authorList>
    </citation>
    <scope>NUCLEOTIDE SEQUENCE</scope>
</reference>
<organism evidence="1">
    <name type="scientific">Anguilla anguilla</name>
    <name type="common">European freshwater eel</name>
    <name type="synonym">Muraena anguilla</name>
    <dbReference type="NCBI Taxonomy" id="7936"/>
    <lineage>
        <taxon>Eukaryota</taxon>
        <taxon>Metazoa</taxon>
        <taxon>Chordata</taxon>
        <taxon>Craniata</taxon>
        <taxon>Vertebrata</taxon>
        <taxon>Euteleostomi</taxon>
        <taxon>Actinopterygii</taxon>
        <taxon>Neopterygii</taxon>
        <taxon>Teleostei</taxon>
        <taxon>Anguilliformes</taxon>
        <taxon>Anguillidae</taxon>
        <taxon>Anguilla</taxon>
    </lineage>
</organism>
<dbReference type="AlphaFoldDB" id="A0A0E9V505"/>
<proteinExistence type="predicted"/>
<accession>A0A0E9V505</accession>